<dbReference type="SMART" id="SM00388">
    <property type="entry name" value="HisKA"/>
    <property type="match status" value="1"/>
</dbReference>
<evidence type="ECO:0000256" key="11">
    <source>
        <dbReference type="ARBA" id="ARBA00022989"/>
    </source>
</evidence>
<dbReference type="InterPro" id="IPR004358">
    <property type="entry name" value="Sig_transdc_His_kin-like_C"/>
</dbReference>
<dbReference type="Gene3D" id="1.10.287.130">
    <property type="match status" value="1"/>
</dbReference>
<evidence type="ECO:0000313" key="18">
    <source>
        <dbReference type="Proteomes" id="UP000029060"/>
    </source>
</evidence>
<comment type="catalytic activity">
    <reaction evidence="1">
        <text>ATP + protein L-histidine = ADP + protein N-phospho-L-histidine.</text>
        <dbReference type="EC" id="2.7.13.3"/>
    </reaction>
</comment>
<dbReference type="PANTHER" id="PTHR45528">
    <property type="entry name" value="SENSOR HISTIDINE KINASE CPXA"/>
    <property type="match status" value="1"/>
</dbReference>
<keyword evidence="18" id="KW-1185">Reference proteome</keyword>
<evidence type="ECO:0000313" key="17">
    <source>
        <dbReference type="EMBL" id="KFI71669.1"/>
    </source>
</evidence>
<dbReference type="STRING" id="78345.BMERY_1191"/>
<evidence type="ECO:0000256" key="5">
    <source>
        <dbReference type="ARBA" id="ARBA00022553"/>
    </source>
</evidence>
<evidence type="ECO:0000256" key="4">
    <source>
        <dbReference type="ARBA" id="ARBA00022475"/>
    </source>
</evidence>
<dbReference type="InterPro" id="IPR036097">
    <property type="entry name" value="HisK_dim/P_sf"/>
</dbReference>
<reference evidence="17 18" key="1">
    <citation type="submission" date="2014-03" db="EMBL/GenBank/DDBJ databases">
        <title>Genomics of Bifidobacteria.</title>
        <authorList>
            <person name="Ventura M."/>
            <person name="Milani C."/>
            <person name="Lugli G.A."/>
        </authorList>
    </citation>
    <scope>NUCLEOTIDE SEQUENCE [LARGE SCALE GENOMIC DNA]</scope>
    <source>
        <strain evidence="17 18">LMG 11341</strain>
    </source>
</reference>
<name>A0A087BKW9_9BIFI</name>
<dbReference type="SUPFAM" id="SSF158472">
    <property type="entry name" value="HAMP domain-like"/>
    <property type="match status" value="1"/>
</dbReference>
<evidence type="ECO:0000256" key="2">
    <source>
        <dbReference type="ARBA" id="ARBA00004651"/>
    </source>
</evidence>
<evidence type="ECO:0000256" key="3">
    <source>
        <dbReference type="ARBA" id="ARBA00012438"/>
    </source>
</evidence>
<dbReference type="InterPro" id="IPR003594">
    <property type="entry name" value="HATPase_dom"/>
</dbReference>
<evidence type="ECO:0000259" key="16">
    <source>
        <dbReference type="PROSITE" id="PS50885"/>
    </source>
</evidence>
<protein>
    <recommendedName>
        <fullName evidence="3">histidine kinase</fullName>
        <ecNumber evidence="3">2.7.13.3</ecNumber>
    </recommendedName>
</protein>
<dbReference type="CDD" id="cd06225">
    <property type="entry name" value="HAMP"/>
    <property type="match status" value="1"/>
</dbReference>
<dbReference type="FunFam" id="1.10.287.130:FF:000001">
    <property type="entry name" value="Two-component sensor histidine kinase"/>
    <property type="match status" value="1"/>
</dbReference>
<evidence type="ECO:0000256" key="9">
    <source>
        <dbReference type="ARBA" id="ARBA00022777"/>
    </source>
</evidence>
<keyword evidence="13 14" id="KW-0472">Membrane</keyword>
<dbReference type="PRINTS" id="PR00344">
    <property type="entry name" value="BCTRLSENSOR"/>
</dbReference>
<evidence type="ECO:0000256" key="12">
    <source>
        <dbReference type="ARBA" id="ARBA00023012"/>
    </source>
</evidence>
<feature type="domain" description="Histidine kinase" evidence="15">
    <location>
        <begin position="138"/>
        <end position="353"/>
    </location>
</feature>
<dbReference type="CDD" id="cd00075">
    <property type="entry name" value="HATPase"/>
    <property type="match status" value="1"/>
</dbReference>
<dbReference type="Pfam" id="PF00672">
    <property type="entry name" value="HAMP"/>
    <property type="match status" value="1"/>
</dbReference>
<evidence type="ECO:0000256" key="7">
    <source>
        <dbReference type="ARBA" id="ARBA00022692"/>
    </source>
</evidence>
<comment type="subcellular location">
    <subcellularLocation>
        <location evidence="2">Cell membrane</location>
        <topology evidence="2">Multi-pass membrane protein</topology>
    </subcellularLocation>
</comment>
<evidence type="ECO:0000256" key="13">
    <source>
        <dbReference type="ARBA" id="ARBA00023136"/>
    </source>
</evidence>
<evidence type="ECO:0000259" key="15">
    <source>
        <dbReference type="PROSITE" id="PS50109"/>
    </source>
</evidence>
<dbReference type="GO" id="GO:0000155">
    <property type="term" value="F:phosphorelay sensor kinase activity"/>
    <property type="evidence" value="ECO:0007669"/>
    <property type="project" value="InterPro"/>
</dbReference>
<dbReference type="GO" id="GO:0005524">
    <property type="term" value="F:ATP binding"/>
    <property type="evidence" value="ECO:0007669"/>
    <property type="project" value="UniProtKB-KW"/>
</dbReference>
<dbReference type="InterPro" id="IPR005467">
    <property type="entry name" value="His_kinase_dom"/>
</dbReference>
<dbReference type="PROSITE" id="PS50885">
    <property type="entry name" value="HAMP"/>
    <property type="match status" value="1"/>
</dbReference>
<dbReference type="Pfam" id="PF00512">
    <property type="entry name" value="HisKA"/>
    <property type="match status" value="1"/>
</dbReference>
<dbReference type="EMBL" id="JGZC01000001">
    <property type="protein sequence ID" value="KFI71669.1"/>
    <property type="molecule type" value="Genomic_DNA"/>
</dbReference>
<dbReference type="PROSITE" id="PS50109">
    <property type="entry name" value="HIS_KIN"/>
    <property type="match status" value="1"/>
</dbReference>
<dbReference type="PANTHER" id="PTHR45528:SF1">
    <property type="entry name" value="SENSOR HISTIDINE KINASE CPXA"/>
    <property type="match status" value="1"/>
</dbReference>
<dbReference type="OrthoDB" id="9757990at2"/>
<keyword evidence="9 17" id="KW-0418">Kinase</keyword>
<dbReference type="InterPro" id="IPR036890">
    <property type="entry name" value="HATPase_C_sf"/>
</dbReference>
<keyword evidence="12" id="KW-0902">Two-component regulatory system</keyword>
<dbReference type="SUPFAM" id="SSF55874">
    <property type="entry name" value="ATPase domain of HSP90 chaperone/DNA topoisomerase II/histidine kinase"/>
    <property type="match status" value="1"/>
</dbReference>
<organism evidence="17 18">
    <name type="scientific">Bifidobacterium merycicum</name>
    <dbReference type="NCBI Taxonomy" id="78345"/>
    <lineage>
        <taxon>Bacteria</taxon>
        <taxon>Bacillati</taxon>
        <taxon>Actinomycetota</taxon>
        <taxon>Actinomycetes</taxon>
        <taxon>Bifidobacteriales</taxon>
        <taxon>Bifidobacteriaceae</taxon>
        <taxon>Bifidobacterium</taxon>
    </lineage>
</organism>
<evidence type="ECO:0000256" key="8">
    <source>
        <dbReference type="ARBA" id="ARBA00022741"/>
    </source>
</evidence>
<keyword evidence="7 14" id="KW-0812">Transmembrane</keyword>
<dbReference type="SUPFAM" id="SSF47384">
    <property type="entry name" value="Homodimeric domain of signal transducing histidine kinase"/>
    <property type="match status" value="1"/>
</dbReference>
<keyword evidence="11 14" id="KW-1133">Transmembrane helix</keyword>
<dbReference type="CDD" id="cd00082">
    <property type="entry name" value="HisKA"/>
    <property type="match status" value="1"/>
</dbReference>
<feature type="transmembrane region" description="Helical" evidence="14">
    <location>
        <begin position="31"/>
        <end position="50"/>
    </location>
</feature>
<dbReference type="Gene3D" id="3.30.565.10">
    <property type="entry name" value="Histidine kinase-like ATPase, C-terminal domain"/>
    <property type="match status" value="1"/>
</dbReference>
<dbReference type="InterPro" id="IPR003660">
    <property type="entry name" value="HAMP_dom"/>
</dbReference>
<dbReference type="eggNOG" id="COG5002">
    <property type="taxonomic scope" value="Bacteria"/>
</dbReference>
<feature type="transmembrane region" description="Helical" evidence="14">
    <location>
        <begin position="56"/>
        <end position="74"/>
    </location>
</feature>
<dbReference type="Gene3D" id="6.10.340.10">
    <property type="match status" value="1"/>
</dbReference>
<dbReference type="Proteomes" id="UP000029060">
    <property type="component" value="Unassembled WGS sequence"/>
</dbReference>
<evidence type="ECO:0000256" key="6">
    <source>
        <dbReference type="ARBA" id="ARBA00022679"/>
    </source>
</evidence>
<dbReference type="GO" id="GO:0005886">
    <property type="term" value="C:plasma membrane"/>
    <property type="evidence" value="ECO:0007669"/>
    <property type="project" value="UniProtKB-SubCell"/>
</dbReference>
<keyword evidence="6 17" id="KW-0808">Transferase</keyword>
<proteinExistence type="predicted"/>
<dbReference type="EC" id="2.7.13.3" evidence="3"/>
<evidence type="ECO:0000256" key="10">
    <source>
        <dbReference type="ARBA" id="ARBA00022840"/>
    </source>
</evidence>
<dbReference type="InterPro" id="IPR003661">
    <property type="entry name" value="HisK_dim/P_dom"/>
</dbReference>
<evidence type="ECO:0000256" key="1">
    <source>
        <dbReference type="ARBA" id="ARBA00000085"/>
    </source>
</evidence>
<feature type="domain" description="HAMP" evidence="16">
    <location>
        <begin position="76"/>
        <end position="130"/>
    </location>
</feature>
<dbReference type="InterPro" id="IPR050398">
    <property type="entry name" value="HssS/ArlS-like"/>
</dbReference>
<dbReference type="AlphaFoldDB" id="A0A087BKW9"/>
<keyword evidence="8" id="KW-0547">Nucleotide-binding</keyword>
<keyword evidence="10" id="KW-0067">ATP-binding</keyword>
<dbReference type="Pfam" id="PF02518">
    <property type="entry name" value="HATPase_c"/>
    <property type="match status" value="1"/>
</dbReference>
<gene>
    <name evidence="17" type="ORF">BMERY_1191</name>
</gene>
<dbReference type="SMART" id="SM00387">
    <property type="entry name" value="HATPase_c"/>
    <property type="match status" value="1"/>
</dbReference>
<accession>A0A087BKW9</accession>
<sequence>MNVKQRKPRFQGARRTGVRPILFLRSLKMELSALIVIATAIAFLVCWILLKLDLSWWIAMPLTLVVALSFTYTFSRGLTARLRQLRDVAEAMANGDYSVRVPIDDSSHDEVEQLARSFNEMAAELQHADKMRMDMIANVSHELRTPVSALQAQVENMADGVTEPTPANLESILNQTHRLSDLIAFLLDLSRMEAGAASLDIERFNFAEFLDDTIEPLEIADGGHAHIIEMNVPDDIMIEGDQDRLRQLFTNIIGNALKHSPDGTNVLVEAHEDIPHGTVVTNVVNFGSQISPDSRSDIFRRFVRAKTGPGTESGGTGLGLSIARWAAQLHGGTVQVVDDSRGANFEIVLPKYHIVG</sequence>
<comment type="caution">
    <text evidence="17">The sequence shown here is derived from an EMBL/GenBank/DDBJ whole genome shotgun (WGS) entry which is preliminary data.</text>
</comment>
<keyword evidence="4" id="KW-1003">Cell membrane</keyword>
<dbReference type="SMART" id="SM00304">
    <property type="entry name" value="HAMP"/>
    <property type="match status" value="1"/>
</dbReference>
<evidence type="ECO:0000256" key="14">
    <source>
        <dbReference type="SAM" id="Phobius"/>
    </source>
</evidence>
<keyword evidence="5" id="KW-0597">Phosphoprotein</keyword>